<dbReference type="AlphaFoldDB" id="A0A2N5M3S6"/>
<protein>
    <submittedName>
        <fullName evidence="1">Uncharacterized protein</fullName>
    </submittedName>
</protein>
<proteinExistence type="predicted"/>
<dbReference type="EMBL" id="PGUY01000048">
    <property type="protein sequence ID" value="PLT28933.1"/>
    <property type="molecule type" value="Genomic_DNA"/>
</dbReference>
<evidence type="ECO:0000313" key="1">
    <source>
        <dbReference type="EMBL" id="PLT28933.1"/>
    </source>
</evidence>
<comment type="caution">
    <text evidence="1">The sequence shown here is derived from an EMBL/GenBank/DDBJ whole genome shotgun (WGS) entry which is preliminary data.</text>
</comment>
<organism evidence="1 2">
    <name type="scientific">Peribacillus deserti</name>
    <dbReference type="NCBI Taxonomy" id="673318"/>
    <lineage>
        <taxon>Bacteria</taxon>
        <taxon>Bacillati</taxon>
        <taxon>Bacillota</taxon>
        <taxon>Bacilli</taxon>
        <taxon>Bacillales</taxon>
        <taxon>Bacillaceae</taxon>
        <taxon>Peribacillus</taxon>
    </lineage>
</organism>
<keyword evidence="2" id="KW-1185">Reference proteome</keyword>
<name>A0A2N5M3S6_9BACI</name>
<reference evidence="1 2" key="1">
    <citation type="submission" date="2017-11" db="EMBL/GenBank/DDBJ databases">
        <title>Comparitive Functional Genomics of Dry Heat Resistant strains isolated from the Viking Spacecraft.</title>
        <authorList>
            <person name="Seuylemezian A."/>
            <person name="Cooper K."/>
            <person name="Vaishampayan P."/>
        </authorList>
    </citation>
    <scope>NUCLEOTIDE SEQUENCE [LARGE SCALE GENOMIC DNA]</scope>
    <source>
        <strain evidence="1 2">V1-29</strain>
    </source>
</reference>
<sequence>MSLYWRLDPAWAIFWLPSCYSRALPGLYAGKCSSAEKPKASIKDRFPLGNQHIPQRKSIKAAV</sequence>
<dbReference type="Proteomes" id="UP000234748">
    <property type="component" value="Unassembled WGS sequence"/>
</dbReference>
<gene>
    <name evidence="1" type="ORF">CUU66_15695</name>
</gene>
<accession>A0A2N5M3S6</accession>
<evidence type="ECO:0000313" key="2">
    <source>
        <dbReference type="Proteomes" id="UP000234748"/>
    </source>
</evidence>